<dbReference type="InterPro" id="IPR024222">
    <property type="entry name" value="Ten1_fungal"/>
</dbReference>
<organism evidence="2 3">
    <name type="scientific">Pleomassaria siparia CBS 279.74</name>
    <dbReference type="NCBI Taxonomy" id="1314801"/>
    <lineage>
        <taxon>Eukaryota</taxon>
        <taxon>Fungi</taxon>
        <taxon>Dikarya</taxon>
        <taxon>Ascomycota</taxon>
        <taxon>Pezizomycotina</taxon>
        <taxon>Dothideomycetes</taxon>
        <taxon>Pleosporomycetidae</taxon>
        <taxon>Pleosporales</taxon>
        <taxon>Pleomassariaceae</taxon>
        <taxon>Pleomassaria</taxon>
    </lineage>
</organism>
<gene>
    <name evidence="2" type="ORF">K504DRAFT_389425</name>
</gene>
<reference evidence="2" key="1">
    <citation type="journal article" date="2020" name="Stud. Mycol.">
        <title>101 Dothideomycetes genomes: a test case for predicting lifestyles and emergence of pathogens.</title>
        <authorList>
            <person name="Haridas S."/>
            <person name="Albert R."/>
            <person name="Binder M."/>
            <person name="Bloem J."/>
            <person name="Labutti K."/>
            <person name="Salamov A."/>
            <person name="Andreopoulos B."/>
            <person name="Baker S."/>
            <person name="Barry K."/>
            <person name="Bills G."/>
            <person name="Bluhm B."/>
            <person name="Cannon C."/>
            <person name="Castanera R."/>
            <person name="Culley D."/>
            <person name="Daum C."/>
            <person name="Ezra D."/>
            <person name="Gonzalez J."/>
            <person name="Henrissat B."/>
            <person name="Kuo A."/>
            <person name="Liang C."/>
            <person name="Lipzen A."/>
            <person name="Lutzoni F."/>
            <person name="Magnuson J."/>
            <person name="Mondo S."/>
            <person name="Nolan M."/>
            <person name="Ohm R."/>
            <person name="Pangilinan J."/>
            <person name="Park H.-J."/>
            <person name="Ramirez L."/>
            <person name="Alfaro M."/>
            <person name="Sun H."/>
            <person name="Tritt A."/>
            <person name="Yoshinaga Y."/>
            <person name="Zwiers L.-H."/>
            <person name="Turgeon B."/>
            <person name="Goodwin S."/>
            <person name="Spatafora J."/>
            <person name="Crous P."/>
            <person name="Grigoriev I."/>
        </authorList>
    </citation>
    <scope>NUCLEOTIDE SEQUENCE</scope>
    <source>
        <strain evidence="2">CBS 279.74</strain>
    </source>
</reference>
<keyword evidence="3" id="KW-1185">Reference proteome</keyword>
<evidence type="ECO:0000256" key="1">
    <source>
        <dbReference type="SAM" id="SignalP"/>
    </source>
</evidence>
<evidence type="ECO:0008006" key="4">
    <source>
        <dbReference type="Google" id="ProtNLM"/>
    </source>
</evidence>
<dbReference type="Gene3D" id="2.40.50.140">
    <property type="entry name" value="Nucleic acid-binding proteins"/>
    <property type="match status" value="1"/>
</dbReference>
<evidence type="ECO:0000313" key="2">
    <source>
        <dbReference type="EMBL" id="KAF2704748.1"/>
    </source>
</evidence>
<name>A0A6G1JW26_9PLEO</name>
<dbReference type="GO" id="GO:0016233">
    <property type="term" value="P:telomere capping"/>
    <property type="evidence" value="ECO:0007669"/>
    <property type="project" value="InterPro"/>
</dbReference>
<proteinExistence type="predicted"/>
<dbReference type="Proteomes" id="UP000799428">
    <property type="component" value="Unassembled WGS sequence"/>
</dbReference>
<accession>A0A6G1JW26</accession>
<sequence length="120" mass="13241">MSGPLPSTLVLLSALPTCTPGQKVRFLGCVEEYDVATATLRLKHDYPSSDAPKIASLNIDHVLQTIKRTELEVGAWINIIGYVERRKDKGIFVQAITVWGAGNVDINAYEKAIDTRNDTR</sequence>
<dbReference type="InterPro" id="IPR012340">
    <property type="entry name" value="NA-bd_OB-fold"/>
</dbReference>
<dbReference type="Pfam" id="PF12658">
    <property type="entry name" value="Ten1"/>
    <property type="match status" value="1"/>
</dbReference>
<dbReference type="GO" id="GO:1990879">
    <property type="term" value="C:CST complex"/>
    <property type="evidence" value="ECO:0007669"/>
    <property type="project" value="InterPro"/>
</dbReference>
<evidence type="ECO:0000313" key="3">
    <source>
        <dbReference type="Proteomes" id="UP000799428"/>
    </source>
</evidence>
<protein>
    <recommendedName>
        <fullName evidence="4">CST complex subunit Ten1</fullName>
    </recommendedName>
</protein>
<feature type="signal peptide" evidence="1">
    <location>
        <begin position="1"/>
        <end position="21"/>
    </location>
</feature>
<keyword evidence="1" id="KW-0732">Signal</keyword>
<dbReference type="AlphaFoldDB" id="A0A6G1JW26"/>
<dbReference type="EMBL" id="MU005781">
    <property type="protein sequence ID" value="KAF2704748.1"/>
    <property type="molecule type" value="Genomic_DNA"/>
</dbReference>
<dbReference type="GO" id="GO:0043047">
    <property type="term" value="F:single-stranded telomeric DNA binding"/>
    <property type="evidence" value="ECO:0007669"/>
    <property type="project" value="InterPro"/>
</dbReference>
<dbReference type="OrthoDB" id="5275361at2759"/>
<feature type="chain" id="PRO_5026228495" description="CST complex subunit Ten1" evidence="1">
    <location>
        <begin position="22"/>
        <end position="120"/>
    </location>
</feature>